<organism evidence="2 3">
    <name type="scientific">Pycnococcus provasolii</name>
    <dbReference type="NCBI Taxonomy" id="41880"/>
    <lineage>
        <taxon>Eukaryota</taxon>
        <taxon>Viridiplantae</taxon>
        <taxon>Chlorophyta</taxon>
        <taxon>Pseudoscourfieldiophyceae</taxon>
        <taxon>Pseudoscourfieldiales</taxon>
        <taxon>Pycnococcaceae</taxon>
        <taxon>Pycnococcus</taxon>
    </lineage>
</organism>
<evidence type="ECO:0000313" key="3">
    <source>
        <dbReference type="Proteomes" id="UP000660262"/>
    </source>
</evidence>
<keyword evidence="3" id="KW-1185">Reference proteome</keyword>
<feature type="region of interest" description="Disordered" evidence="1">
    <location>
        <begin position="1"/>
        <end position="24"/>
    </location>
</feature>
<dbReference type="GO" id="GO:0005829">
    <property type="term" value="C:cytosol"/>
    <property type="evidence" value="ECO:0007669"/>
    <property type="project" value="TreeGrafter"/>
</dbReference>
<dbReference type="GO" id="GO:0005635">
    <property type="term" value="C:nuclear envelope"/>
    <property type="evidence" value="ECO:0007669"/>
    <property type="project" value="TreeGrafter"/>
</dbReference>
<dbReference type="Proteomes" id="UP000660262">
    <property type="component" value="Unassembled WGS sequence"/>
</dbReference>
<dbReference type="GO" id="GO:0006606">
    <property type="term" value="P:protein import into nucleus"/>
    <property type="evidence" value="ECO:0007669"/>
    <property type="project" value="TreeGrafter"/>
</dbReference>
<protein>
    <submittedName>
        <fullName evidence="2">Uncharacterized protein</fullName>
    </submittedName>
</protein>
<dbReference type="PANTHER" id="PTHR10997">
    <property type="entry name" value="IMPORTIN-7, 8, 11"/>
    <property type="match status" value="1"/>
</dbReference>
<accession>A0A830HEL8</accession>
<evidence type="ECO:0000313" key="2">
    <source>
        <dbReference type="EMBL" id="GHP05494.1"/>
    </source>
</evidence>
<sequence>MVENVLEKTKQSPPKKGGGLSEVGDAYVDSDGDEVGTETILAQLFELFTTLVGGSSHYRKVLIGTCTSSALAASSQSVHASATVSGSSPWSLAAAATQAAGYQTTPIAALLATSMRYMLLPRRAELAWMGDVGKFVADDDNDLSWTARCGAEELMDGISDRCGIVGRAAIASAAGASFSTGAASSAAGRDAWKPREAAYRALGTVAESFTEAYEKGERFLDVPPLLRGPVMVDANGGSDVHPLLRARAIWLGARYASACPLDAAGGLLAAAAAGCQPGQSGPVVMASLRLNNWDAEVNKWLTWDKKVHVKTLPLCESTKSLVMRAISDFIHPQAVHQVMILSYETFRIHHKRFLRCGMKKKDDPAAFLAAARQGGPCATTEYQSQAFLGQLNQTIRQMRARGMTPADSSVIHLHATSEEIKNRLRRFYAKTGPSGGFCVPSAVIFHGKTHIRTFTEREVPKLLARRVGGGEDEKMPFVKRAAWVAKRGAAAYAAWYTYRNVVPLALLAFENNAVKASFWNRFKDRSKKHLAHPRGGDERANVAESMKVLRRAALASDAEFFNGAVRLKVPPTDDSWLTTVERKAFQERGEARRALEPAQVDYNKEFPTRDGVREYLWGKPAL</sequence>
<evidence type="ECO:0000256" key="1">
    <source>
        <dbReference type="SAM" id="MobiDB-lite"/>
    </source>
</evidence>
<dbReference type="PANTHER" id="PTHR10997:SF9">
    <property type="entry name" value="IMPORTIN-9"/>
    <property type="match status" value="1"/>
</dbReference>
<dbReference type="AlphaFoldDB" id="A0A830HEL8"/>
<reference evidence="2" key="1">
    <citation type="submission" date="2020-10" db="EMBL/GenBank/DDBJ databases">
        <title>Unveiling of a novel bifunctional photoreceptor, Dualchrome1, isolated from a cosmopolitan green alga.</title>
        <authorList>
            <person name="Suzuki S."/>
            <person name="Kawachi M."/>
        </authorList>
    </citation>
    <scope>NUCLEOTIDE SEQUENCE</scope>
    <source>
        <strain evidence="2">NIES 2893</strain>
    </source>
</reference>
<comment type="caution">
    <text evidence="2">The sequence shown here is derived from an EMBL/GenBank/DDBJ whole genome shotgun (WGS) entry which is preliminary data.</text>
</comment>
<proteinExistence type="predicted"/>
<dbReference type="Gene3D" id="1.25.10.10">
    <property type="entry name" value="Leucine-rich Repeat Variant"/>
    <property type="match status" value="1"/>
</dbReference>
<dbReference type="EMBL" id="BNJQ01000010">
    <property type="protein sequence ID" value="GHP05494.1"/>
    <property type="molecule type" value="Genomic_DNA"/>
</dbReference>
<dbReference type="InterPro" id="IPR016024">
    <property type="entry name" value="ARM-type_fold"/>
</dbReference>
<dbReference type="SUPFAM" id="SSF48371">
    <property type="entry name" value="ARM repeat"/>
    <property type="match status" value="1"/>
</dbReference>
<dbReference type="OrthoDB" id="413460at2759"/>
<feature type="compositionally biased region" description="Basic and acidic residues" evidence="1">
    <location>
        <begin position="1"/>
        <end position="10"/>
    </location>
</feature>
<name>A0A830HEL8_9CHLO</name>
<dbReference type="InterPro" id="IPR011989">
    <property type="entry name" value="ARM-like"/>
</dbReference>
<gene>
    <name evidence="2" type="ORF">PPROV_000424400</name>
</gene>